<name>A0ABQ4XAC8_9ASTR</name>
<reference evidence="2" key="2">
    <citation type="submission" date="2022-01" db="EMBL/GenBank/DDBJ databases">
        <authorList>
            <person name="Yamashiro T."/>
            <person name="Shiraishi A."/>
            <person name="Satake H."/>
            <person name="Nakayama K."/>
        </authorList>
    </citation>
    <scope>NUCLEOTIDE SEQUENCE</scope>
</reference>
<evidence type="ECO:0000313" key="3">
    <source>
        <dbReference type="Proteomes" id="UP001151760"/>
    </source>
</evidence>
<evidence type="ECO:0000313" key="2">
    <source>
        <dbReference type="EMBL" id="GJS61953.1"/>
    </source>
</evidence>
<protein>
    <submittedName>
        <fullName evidence="2">Uncharacterized protein</fullName>
    </submittedName>
</protein>
<proteinExistence type="predicted"/>
<sequence length="215" mass="24476">MYQPWRTFVAIINRCLTEKTTGLDKLRLSGAQIPWGLFYKKNVDFVELIWEDFMYQIDNREISAKRRESMPYPRFIKAIIQHFISKDKSISMRNKLFMHSIKNDSVLGNLKFVAKGKDNQVYGMSIPDSLKLKGMEMLSDAAMLEADTRKAMKANLRYLRSQHHTGGSSEGAGITPEVPDESQAKSTDTNKGAGIIPEVLDMYKAASMIQDLEED</sequence>
<reference evidence="2" key="1">
    <citation type="journal article" date="2022" name="Int. J. Mol. Sci.">
        <title>Draft Genome of Tanacetum Coccineum: Genomic Comparison of Closely Related Tanacetum-Family Plants.</title>
        <authorList>
            <person name="Yamashiro T."/>
            <person name="Shiraishi A."/>
            <person name="Nakayama K."/>
            <person name="Satake H."/>
        </authorList>
    </citation>
    <scope>NUCLEOTIDE SEQUENCE</scope>
</reference>
<organism evidence="2 3">
    <name type="scientific">Tanacetum coccineum</name>
    <dbReference type="NCBI Taxonomy" id="301880"/>
    <lineage>
        <taxon>Eukaryota</taxon>
        <taxon>Viridiplantae</taxon>
        <taxon>Streptophyta</taxon>
        <taxon>Embryophyta</taxon>
        <taxon>Tracheophyta</taxon>
        <taxon>Spermatophyta</taxon>
        <taxon>Magnoliopsida</taxon>
        <taxon>eudicotyledons</taxon>
        <taxon>Gunneridae</taxon>
        <taxon>Pentapetalae</taxon>
        <taxon>asterids</taxon>
        <taxon>campanulids</taxon>
        <taxon>Asterales</taxon>
        <taxon>Asteraceae</taxon>
        <taxon>Asteroideae</taxon>
        <taxon>Anthemideae</taxon>
        <taxon>Anthemidinae</taxon>
        <taxon>Tanacetum</taxon>
    </lineage>
</organism>
<evidence type="ECO:0000256" key="1">
    <source>
        <dbReference type="SAM" id="MobiDB-lite"/>
    </source>
</evidence>
<keyword evidence="3" id="KW-1185">Reference proteome</keyword>
<accession>A0ABQ4XAC8</accession>
<gene>
    <name evidence="2" type="ORF">Tco_0656737</name>
</gene>
<feature type="region of interest" description="Disordered" evidence="1">
    <location>
        <begin position="163"/>
        <end position="191"/>
    </location>
</feature>
<dbReference type="Proteomes" id="UP001151760">
    <property type="component" value="Unassembled WGS sequence"/>
</dbReference>
<comment type="caution">
    <text evidence="2">The sequence shown here is derived from an EMBL/GenBank/DDBJ whole genome shotgun (WGS) entry which is preliminary data.</text>
</comment>
<dbReference type="EMBL" id="BQNB010009327">
    <property type="protein sequence ID" value="GJS61953.1"/>
    <property type="molecule type" value="Genomic_DNA"/>
</dbReference>